<keyword evidence="4" id="KW-1185">Reference proteome</keyword>
<comment type="caution">
    <text evidence="3">The sequence shown here is derived from an EMBL/GenBank/DDBJ whole genome shotgun (WGS) entry which is preliminary data.</text>
</comment>
<dbReference type="Pfam" id="PF02520">
    <property type="entry name" value="ANIS5_cation-bd"/>
    <property type="match status" value="1"/>
</dbReference>
<sequence length="190" mass="21323">LFRMYSAAVIVFASLAALSAAKPWRDWGDDDKSPSNINIDFNFGELSEGLYGLWQELWAESGPSFLRNVTKQAKRDYNKINRNQTMTKAQLTSAISAWAATNNVTAQVNEYNARQQQDKNQSRGNITLALQQLPNVLTKLAAIEDNQNITPLEEVKQTFEVLGNITTPYLAGIVLSLGWSDEGFFDHYDK</sequence>
<gene>
    <name evidence="3" type="ORF">PFISCL1PPCAC_13668</name>
</gene>
<keyword evidence="1" id="KW-0732">Signal</keyword>
<evidence type="ECO:0000259" key="2">
    <source>
        <dbReference type="Pfam" id="PF02520"/>
    </source>
</evidence>
<organism evidence="3 4">
    <name type="scientific">Pristionchus fissidentatus</name>
    <dbReference type="NCBI Taxonomy" id="1538716"/>
    <lineage>
        <taxon>Eukaryota</taxon>
        <taxon>Metazoa</taxon>
        <taxon>Ecdysozoa</taxon>
        <taxon>Nematoda</taxon>
        <taxon>Chromadorea</taxon>
        <taxon>Rhabditida</taxon>
        <taxon>Rhabditina</taxon>
        <taxon>Diplogasteromorpha</taxon>
        <taxon>Diplogasteroidea</taxon>
        <taxon>Neodiplogasteridae</taxon>
        <taxon>Pristionchus</taxon>
    </lineage>
</organism>
<reference evidence="3" key="1">
    <citation type="submission" date="2023-10" db="EMBL/GenBank/DDBJ databases">
        <title>Genome assembly of Pristionchus species.</title>
        <authorList>
            <person name="Yoshida K."/>
            <person name="Sommer R.J."/>
        </authorList>
    </citation>
    <scope>NUCLEOTIDE SEQUENCE</scope>
    <source>
        <strain evidence="3">RS5133</strain>
    </source>
</reference>
<protein>
    <recommendedName>
        <fullName evidence="2">SXP/RAL-2 family protein Ani s 5-like cation-binding domain-containing protein</fullName>
    </recommendedName>
</protein>
<dbReference type="InterPro" id="IPR052823">
    <property type="entry name" value="SXP/RAL-2_related"/>
</dbReference>
<feature type="signal peptide" evidence="1">
    <location>
        <begin position="1"/>
        <end position="21"/>
    </location>
</feature>
<evidence type="ECO:0000256" key="1">
    <source>
        <dbReference type="SAM" id="SignalP"/>
    </source>
</evidence>
<feature type="domain" description="SXP/RAL-2 family protein Ani s 5-like cation-binding" evidence="2">
    <location>
        <begin position="73"/>
        <end position="153"/>
    </location>
</feature>
<dbReference type="PANTHER" id="PTHR21593">
    <property type="entry name" value="PRION-LIKE- Q/N-RICH -DOMAIN-BEARING PROTEIN PROTEIN"/>
    <property type="match status" value="1"/>
</dbReference>
<dbReference type="EMBL" id="BTSY01000004">
    <property type="protein sequence ID" value="GMT22371.1"/>
    <property type="molecule type" value="Genomic_DNA"/>
</dbReference>
<dbReference type="AlphaFoldDB" id="A0AAV5VV13"/>
<evidence type="ECO:0000313" key="3">
    <source>
        <dbReference type="EMBL" id="GMT22371.1"/>
    </source>
</evidence>
<dbReference type="PANTHER" id="PTHR21593:SF36">
    <property type="entry name" value="DUF148 DOMAIN-CONTAINING PROTEIN-RELATED"/>
    <property type="match status" value="1"/>
</dbReference>
<feature type="chain" id="PRO_5043327514" description="SXP/RAL-2 family protein Ani s 5-like cation-binding domain-containing protein" evidence="1">
    <location>
        <begin position="22"/>
        <end position="190"/>
    </location>
</feature>
<evidence type="ECO:0000313" key="4">
    <source>
        <dbReference type="Proteomes" id="UP001432322"/>
    </source>
</evidence>
<feature type="non-terminal residue" evidence="3">
    <location>
        <position position="1"/>
    </location>
</feature>
<proteinExistence type="predicted"/>
<dbReference type="InterPro" id="IPR003677">
    <property type="entry name" value="ANIS5_cation-bd"/>
</dbReference>
<name>A0AAV5VV13_9BILA</name>
<dbReference type="Proteomes" id="UP001432322">
    <property type="component" value="Unassembled WGS sequence"/>
</dbReference>
<accession>A0AAV5VV13</accession>